<evidence type="ECO:0000256" key="9">
    <source>
        <dbReference type="SAM" id="Phobius"/>
    </source>
</evidence>
<organism evidence="11 12">
    <name type="scientific">Thraustotheca clavata</name>
    <dbReference type="NCBI Taxonomy" id="74557"/>
    <lineage>
        <taxon>Eukaryota</taxon>
        <taxon>Sar</taxon>
        <taxon>Stramenopiles</taxon>
        <taxon>Oomycota</taxon>
        <taxon>Saprolegniomycetes</taxon>
        <taxon>Saprolegniales</taxon>
        <taxon>Achlyaceae</taxon>
        <taxon>Thraustotheca</taxon>
    </lineage>
</organism>
<keyword evidence="12" id="KW-1185">Reference proteome</keyword>
<dbReference type="GO" id="GO:0016567">
    <property type="term" value="P:protein ubiquitination"/>
    <property type="evidence" value="ECO:0007669"/>
    <property type="project" value="InterPro"/>
</dbReference>
<reference evidence="11 12" key="1">
    <citation type="journal article" date="2014" name="Genome Biol. Evol.">
        <title>The secreted proteins of Achlya hypogyna and Thraustotheca clavata identify the ancestral oomycete secretome and reveal gene acquisitions by horizontal gene transfer.</title>
        <authorList>
            <person name="Misner I."/>
            <person name="Blouin N."/>
            <person name="Leonard G."/>
            <person name="Richards T.A."/>
            <person name="Lane C.E."/>
        </authorList>
    </citation>
    <scope>NUCLEOTIDE SEQUENCE [LARGE SCALE GENOMIC DNA]</scope>
    <source>
        <strain evidence="11 12">ATCC 34112</strain>
    </source>
</reference>
<evidence type="ECO:0000256" key="8">
    <source>
        <dbReference type="ARBA" id="ARBA00022833"/>
    </source>
</evidence>
<dbReference type="SMART" id="SM00647">
    <property type="entry name" value="IBR"/>
    <property type="match status" value="2"/>
</dbReference>
<dbReference type="AlphaFoldDB" id="A0A1V9ZSN0"/>
<evidence type="ECO:0000256" key="7">
    <source>
        <dbReference type="ARBA" id="ARBA00022786"/>
    </source>
</evidence>
<evidence type="ECO:0000256" key="5">
    <source>
        <dbReference type="ARBA" id="ARBA00022737"/>
    </source>
</evidence>
<dbReference type="EC" id="2.3.2.31" evidence="2"/>
<keyword evidence="9" id="KW-1133">Transmembrane helix</keyword>
<dbReference type="GO" id="GO:0061630">
    <property type="term" value="F:ubiquitin protein ligase activity"/>
    <property type="evidence" value="ECO:0007669"/>
    <property type="project" value="UniProtKB-EC"/>
</dbReference>
<keyword evidence="9" id="KW-0812">Transmembrane</keyword>
<feature type="domain" description="RING-type" evidence="10">
    <location>
        <begin position="1"/>
        <end position="200"/>
    </location>
</feature>
<dbReference type="GO" id="GO:0008270">
    <property type="term" value="F:zinc ion binding"/>
    <property type="evidence" value="ECO:0007669"/>
    <property type="project" value="UniProtKB-KW"/>
</dbReference>
<dbReference type="SUPFAM" id="SSF57850">
    <property type="entry name" value="RING/U-box"/>
    <property type="match status" value="3"/>
</dbReference>
<keyword evidence="6" id="KW-0863">Zinc-finger</keyword>
<dbReference type="Proteomes" id="UP000243217">
    <property type="component" value="Unassembled WGS sequence"/>
</dbReference>
<dbReference type="PANTHER" id="PTHR11685">
    <property type="entry name" value="RBR FAMILY RING FINGER AND IBR DOMAIN-CONTAINING"/>
    <property type="match status" value="1"/>
</dbReference>
<dbReference type="EMBL" id="JNBS01001677">
    <property type="protein sequence ID" value="OQS01015.1"/>
    <property type="molecule type" value="Genomic_DNA"/>
</dbReference>
<protein>
    <recommendedName>
        <fullName evidence="2">RBR-type E3 ubiquitin transferase</fullName>
        <ecNumber evidence="2">2.3.2.31</ecNumber>
    </recommendedName>
</protein>
<evidence type="ECO:0000256" key="2">
    <source>
        <dbReference type="ARBA" id="ARBA00012251"/>
    </source>
</evidence>
<evidence type="ECO:0000259" key="10">
    <source>
        <dbReference type="PROSITE" id="PS51873"/>
    </source>
</evidence>
<keyword evidence="8" id="KW-0862">Zinc</keyword>
<accession>A0A1V9ZSN0</accession>
<proteinExistence type="predicted"/>
<dbReference type="PROSITE" id="PS51873">
    <property type="entry name" value="TRIAD"/>
    <property type="match status" value="1"/>
</dbReference>
<dbReference type="InterPro" id="IPR031127">
    <property type="entry name" value="E3_UB_ligase_RBR"/>
</dbReference>
<dbReference type="Pfam" id="PF01485">
    <property type="entry name" value="IBR"/>
    <property type="match status" value="1"/>
</dbReference>
<dbReference type="STRING" id="74557.A0A1V9ZSN0"/>
<dbReference type="OrthoDB" id="1431934at2759"/>
<comment type="catalytic activity">
    <reaction evidence="1">
        <text>[E2 ubiquitin-conjugating enzyme]-S-ubiquitinyl-L-cysteine + [acceptor protein]-L-lysine = [E2 ubiquitin-conjugating enzyme]-L-cysteine + [acceptor protein]-N(6)-ubiquitinyl-L-lysine.</text>
        <dbReference type="EC" id="2.3.2.31"/>
    </reaction>
</comment>
<comment type="caution">
    <text evidence="11">The sequence shown here is derived from an EMBL/GenBank/DDBJ whole genome shotgun (WGS) entry which is preliminary data.</text>
</comment>
<keyword evidence="3" id="KW-0808">Transferase</keyword>
<dbReference type="InterPro" id="IPR002867">
    <property type="entry name" value="IBR_dom"/>
</dbReference>
<gene>
    <name evidence="11" type="ORF">THRCLA_05800</name>
</gene>
<keyword evidence="7" id="KW-0833">Ubl conjugation pathway</keyword>
<evidence type="ECO:0000256" key="3">
    <source>
        <dbReference type="ARBA" id="ARBA00022679"/>
    </source>
</evidence>
<sequence>MNELCNICFEIIITPSIWRCDTCSAVSCLRCMRQYVRHKVNGGQVTQAQLVCPGVCRQPLTNLEALMAPTLWLKYTRFLTTQLEIQRGTRYCPRPSCGAALQESDEVKTKGKRRVYCHTCQIESCFNCGEPFHSWPLCKDRQFRRYCDRNEVQTCNKCKWPIEKHGGCNHMTCLRCAYEFCWLCQQDWNTHSKVQCLPLAVFHSKNIAFGPTPPVRFVTKSVVATVAAGSAIVVGTAAAGLALTGASVIACVAVFALPPIAVKQQLKKAKLKKMRPLDATAAA</sequence>
<evidence type="ECO:0000256" key="1">
    <source>
        <dbReference type="ARBA" id="ARBA00001798"/>
    </source>
</evidence>
<dbReference type="InterPro" id="IPR013083">
    <property type="entry name" value="Znf_RING/FYVE/PHD"/>
</dbReference>
<feature type="transmembrane region" description="Helical" evidence="9">
    <location>
        <begin position="238"/>
        <end position="262"/>
    </location>
</feature>
<evidence type="ECO:0000256" key="6">
    <source>
        <dbReference type="ARBA" id="ARBA00022771"/>
    </source>
</evidence>
<evidence type="ECO:0000313" key="11">
    <source>
        <dbReference type="EMBL" id="OQS01015.1"/>
    </source>
</evidence>
<evidence type="ECO:0000313" key="12">
    <source>
        <dbReference type="Proteomes" id="UP000243217"/>
    </source>
</evidence>
<keyword evidence="5" id="KW-0677">Repeat</keyword>
<dbReference type="Pfam" id="PF22191">
    <property type="entry name" value="IBR_1"/>
    <property type="match status" value="1"/>
</dbReference>
<keyword evidence="4" id="KW-0479">Metal-binding</keyword>
<dbReference type="Gene3D" id="1.20.120.1750">
    <property type="match status" value="1"/>
</dbReference>
<evidence type="ECO:0000256" key="4">
    <source>
        <dbReference type="ARBA" id="ARBA00022723"/>
    </source>
</evidence>
<name>A0A1V9ZSN0_9STRA</name>
<dbReference type="Gene3D" id="3.30.40.10">
    <property type="entry name" value="Zinc/RING finger domain, C3HC4 (zinc finger)"/>
    <property type="match status" value="1"/>
</dbReference>
<keyword evidence="9" id="KW-0472">Membrane</keyword>
<dbReference type="InterPro" id="IPR044066">
    <property type="entry name" value="TRIAD_supradom"/>
</dbReference>